<name>A0A841RH92_9SPIO</name>
<evidence type="ECO:0000256" key="1">
    <source>
        <dbReference type="ARBA" id="ARBA00006226"/>
    </source>
</evidence>
<dbReference type="EMBL" id="JACHGJ010000023">
    <property type="protein sequence ID" value="MBB6482741.1"/>
    <property type="molecule type" value="Genomic_DNA"/>
</dbReference>
<protein>
    <submittedName>
        <fullName evidence="3">Toxin ParE1/3/4</fullName>
    </submittedName>
</protein>
<dbReference type="NCBIfam" id="TIGR02385">
    <property type="entry name" value="RelE_StbE"/>
    <property type="match status" value="1"/>
</dbReference>
<keyword evidence="2" id="KW-1277">Toxin-antitoxin system</keyword>
<dbReference type="InterPro" id="IPR007712">
    <property type="entry name" value="RelE/ParE_toxin"/>
</dbReference>
<dbReference type="AlphaFoldDB" id="A0A841RH92"/>
<dbReference type="Pfam" id="PF05016">
    <property type="entry name" value="ParE_toxin"/>
    <property type="match status" value="1"/>
</dbReference>
<reference evidence="3 4" key="1">
    <citation type="submission" date="2020-08" db="EMBL/GenBank/DDBJ databases">
        <title>Genomic Encyclopedia of Type Strains, Phase IV (KMG-IV): sequencing the most valuable type-strain genomes for metagenomic binning, comparative biology and taxonomic classification.</title>
        <authorList>
            <person name="Goeker M."/>
        </authorList>
    </citation>
    <scope>NUCLEOTIDE SEQUENCE [LARGE SCALE GENOMIC DNA]</scope>
    <source>
        <strain evidence="3 4">DSM 2461</strain>
    </source>
</reference>
<evidence type="ECO:0000313" key="3">
    <source>
        <dbReference type="EMBL" id="MBB6482741.1"/>
    </source>
</evidence>
<sequence>MKYNILWTVTAKKDLHEIIEYISYDNIDIAKKQYLKIKENAEKLSSFPEQGRIIPELANENINKYREIIISPWRLMYKIEKNTVFVLAVIDGRRNIEDILMKRQLRE</sequence>
<evidence type="ECO:0000256" key="2">
    <source>
        <dbReference type="ARBA" id="ARBA00022649"/>
    </source>
</evidence>
<accession>A0A841RH92</accession>
<proteinExistence type="inferred from homology"/>
<dbReference type="PANTHER" id="PTHR33755">
    <property type="entry name" value="TOXIN PARE1-RELATED"/>
    <property type="match status" value="1"/>
</dbReference>
<gene>
    <name evidence="3" type="ORF">HNR50_004448</name>
</gene>
<dbReference type="Proteomes" id="UP000587760">
    <property type="component" value="Unassembled WGS sequence"/>
</dbReference>
<comment type="similarity">
    <text evidence="1">Belongs to the RelE toxin family.</text>
</comment>
<dbReference type="Gene3D" id="3.30.2310.20">
    <property type="entry name" value="RelE-like"/>
    <property type="match status" value="1"/>
</dbReference>
<evidence type="ECO:0000313" key="4">
    <source>
        <dbReference type="Proteomes" id="UP000587760"/>
    </source>
</evidence>
<dbReference type="RefSeq" id="WP_184748975.1">
    <property type="nucleotide sequence ID" value="NZ_JACHGJ010000023.1"/>
</dbReference>
<comment type="caution">
    <text evidence="3">The sequence shown here is derived from an EMBL/GenBank/DDBJ whole genome shotgun (WGS) entry which is preliminary data.</text>
</comment>
<dbReference type="PANTHER" id="PTHR33755:SF5">
    <property type="entry name" value="TYPE II TOXIN-ANTITOXIN SYSTEM RELE_PARE FAMILY TOXIN"/>
    <property type="match status" value="1"/>
</dbReference>
<keyword evidence="4" id="KW-1185">Reference proteome</keyword>
<organism evidence="3 4">
    <name type="scientific">Spirochaeta isovalerica</name>
    <dbReference type="NCBI Taxonomy" id="150"/>
    <lineage>
        <taxon>Bacteria</taxon>
        <taxon>Pseudomonadati</taxon>
        <taxon>Spirochaetota</taxon>
        <taxon>Spirochaetia</taxon>
        <taxon>Spirochaetales</taxon>
        <taxon>Spirochaetaceae</taxon>
        <taxon>Spirochaeta</taxon>
    </lineage>
</organism>
<dbReference type="InterPro" id="IPR035093">
    <property type="entry name" value="RelE/ParE_toxin_dom_sf"/>
</dbReference>
<dbReference type="SUPFAM" id="SSF143011">
    <property type="entry name" value="RelE-like"/>
    <property type="match status" value="1"/>
</dbReference>
<dbReference type="InterPro" id="IPR051803">
    <property type="entry name" value="TA_system_RelE-like_toxin"/>
</dbReference>